<keyword evidence="8 10" id="KW-0472">Membrane</keyword>
<dbReference type="CTD" id="4539"/>
<sequence length="112" mass="12636">MLMIYFLGVLLCLFSWAFIIQQGHILNLLIILEAMILSILVSYYFCSLILSMSGAMFLMMLTFAACEAAFGLSLLVSFLRLRGNDLIENMTSGNWFAKNSWNWNNSSSPDTS</sequence>
<keyword evidence="7" id="KW-0520">NAD</keyword>
<feature type="transmembrane region" description="Helical" evidence="10">
    <location>
        <begin position="57"/>
        <end position="79"/>
    </location>
</feature>
<evidence type="ECO:0000256" key="5">
    <source>
        <dbReference type="ARBA" id="ARBA00022967"/>
    </source>
</evidence>
<dbReference type="GeneID" id="82543753"/>
<comment type="subcellular location">
    <subcellularLocation>
        <location evidence="1">Membrane</location>
        <topology evidence="1">Multi-pass membrane protein</topology>
    </subcellularLocation>
</comment>
<comment type="similarity">
    <text evidence="2">Belongs to the complex I subunit 4L family.</text>
</comment>
<evidence type="ECO:0000256" key="2">
    <source>
        <dbReference type="ARBA" id="ARBA00010519"/>
    </source>
</evidence>
<dbReference type="AlphaFoldDB" id="A0A1S5R322"/>
<dbReference type="RefSeq" id="YP_010883660.1">
    <property type="nucleotide sequence ID" value="NC_080518.1"/>
</dbReference>
<dbReference type="Gene3D" id="1.10.287.3510">
    <property type="match status" value="1"/>
</dbReference>
<accession>A0A1S5R322</accession>
<proteinExistence type="inferred from homology"/>
<evidence type="ECO:0000256" key="8">
    <source>
        <dbReference type="ARBA" id="ARBA00023136"/>
    </source>
</evidence>
<feature type="transmembrane region" description="Helical" evidence="10">
    <location>
        <begin position="27"/>
        <end position="50"/>
    </location>
</feature>
<name>A0A1S5R322_9EUPU</name>
<organism evidence="11">
    <name type="scientific">Carychium tridentatum</name>
    <dbReference type="NCBI Taxonomy" id="145635"/>
    <lineage>
        <taxon>Eukaryota</taxon>
        <taxon>Metazoa</taxon>
        <taxon>Spiralia</taxon>
        <taxon>Lophotrochozoa</taxon>
        <taxon>Mollusca</taxon>
        <taxon>Gastropoda</taxon>
        <taxon>Heterobranchia</taxon>
        <taxon>Euthyneura</taxon>
        <taxon>Panpulmonata</taxon>
        <taxon>Eupulmonata</taxon>
        <taxon>Ellobiida</taxon>
        <taxon>Ellobioidea</taxon>
        <taxon>Ellobiidae</taxon>
        <taxon>Carychium</taxon>
    </lineage>
</organism>
<dbReference type="GO" id="GO:0016020">
    <property type="term" value="C:membrane"/>
    <property type="evidence" value="ECO:0007669"/>
    <property type="project" value="UniProtKB-SubCell"/>
</dbReference>
<evidence type="ECO:0000256" key="10">
    <source>
        <dbReference type="SAM" id="Phobius"/>
    </source>
</evidence>
<gene>
    <name evidence="11" type="primary">ND4L</name>
</gene>
<evidence type="ECO:0000256" key="1">
    <source>
        <dbReference type="ARBA" id="ARBA00004141"/>
    </source>
</evidence>
<evidence type="ECO:0000256" key="6">
    <source>
        <dbReference type="ARBA" id="ARBA00022989"/>
    </source>
</evidence>
<protein>
    <recommendedName>
        <fullName evidence="3">NADH-ubiquinone oxidoreductase chain 4L</fullName>
    </recommendedName>
    <alternativeName>
        <fullName evidence="9">NADH dehydrogenase subunit 4L</fullName>
    </alternativeName>
</protein>
<evidence type="ECO:0000256" key="3">
    <source>
        <dbReference type="ARBA" id="ARBA00016612"/>
    </source>
</evidence>
<evidence type="ECO:0000313" key="11">
    <source>
        <dbReference type="EMBL" id="ANC96336.1"/>
    </source>
</evidence>
<keyword evidence="5" id="KW-1278">Translocase</keyword>
<evidence type="ECO:0000256" key="4">
    <source>
        <dbReference type="ARBA" id="ARBA00022692"/>
    </source>
</evidence>
<evidence type="ECO:0000256" key="7">
    <source>
        <dbReference type="ARBA" id="ARBA00023027"/>
    </source>
</evidence>
<reference evidence="11" key="1">
    <citation type="journal article" date="2016" name="BMC Evol. Biol.">
        <title>Positive selection on panpulmonate mitogenomes provide new clues on adaptations to terrestrial life.</title>
        <authorList>
            <person name="Romero P.E."/>
            <person name="Weigand A.M."/>
            <person name="Pfenninger M."/>
        </authorList>
    </citation>
    <scope>NUCLEOTIDE SEQUENCE</scope>
</reference>
<keyword evidence="6 10" id="KW-1133">Transmembrane helix</keyword>
<evidence type="ECO:0000256" key="9">
    <source>
        <dbReference type="ARBA" id="ARBA00031586"/>
    </source>
</evidence>
<dbReference type="Pfam" id="PF00420">
    <property type="entry name" value="Oxidored_q2"/>
    <property type="match status" value="1"/>
</dbReference>
<dbReference type="InterPro" id="IPR039428">
    <property type="entry name" value="NUOK/Mnh_C1-like"/>
</dbReference>
<dbReference type="EMBL" id="KT696545">
    <property type="protein sequence ID" value="ANC96336.1"/>
    <property type="molecule type" value="Genomic_DNA"/>
</dbReference>
<keyword evidence="4 10" id="KW-0812">Transmembrane</keyword>
<geneLocation type="mitochondrion" evidence="11"/>
<keyword evidence="11" id="KW-0496">Mitochondrion</keyword>